<protein>
    <submittedName>
        <fullName evidence="2">Voltage-dependent L-type calcium channel subunit alpha-1C-like isoform 9</fullName>
    </submittedName>
</protein>
<dbReference type="Proteomes" id="UP000187203">
    <property type="component" value="Unassembled WGS sequence"/>
</dbReference>
<accession>A0A1R3GZI6</accession>
<evidence type="ECO:0000256" key="1">
    <source>
        <dbReference type="SAM" id="Phobius"/>
    </source>
</evidence>
<gene>
    <name evidence="2" type="ORF">COLO4_32498</name>
</gene>
<keyword evidence="1" id="KW-1133">Transmembrane helix</keyword>
<sequence>MVVKSDTETRNIDVDAGKKMNNFLLFLMILPALLSSRGSLQHSTFREDLHFKATLVFCSLLLLETRYKITS</sequence>
<keyword evidence="3" id="KW-1185">Reference proteome</keyword>
<organism evidence="2 3">
    <name type="scientific">Corchorus olitorius</name>
    <dbReference type="NCBI Taxonomy" id="93759"/>
    <lineage>
        <taxon>Eukaryota</taxon>
        <taxon>Viridiplantae</taxon>
        <taxon>Streptophyta</taxon>
        <taxon>Embryophyta</taxon>
        <taxon>Tracheophyta</taxon>
        <taxon>Spermatophyta</taxon>
        <taxon>Magnoliopsida</taxon>
        <taxon>eudicotyledons</taxon>
        <taxon>Gunneridae</taxon>
        <taxon>Pentapetalae</taxon>
        <taxon>rosids</taxon>
        <taxon>malvids</taxon>
        <taxon>Malvales</taxon>
        <taxon>Malvaceae</taxon>
        <taxon>Grewioideae</taxon>
        <taxon>Apeibeae</taxon>
        <taxon>Corchorus</taxon>
    </lineage>
</organism>
<evidence type="ECO:0000313" key="2">
    <source>
        <dbReference type="EMBL" id="OMO63400.1"/>
    </source>
</evidence>
<keyword evidence="1" id="KW-0472">Membrane</keyword>
<proteinExistence type="predicted"/>
<name>A0A1R3GZI6_9ROSI</name>
<comment type="caution">
    <text evidence="2">The sequence shown here is derived from an EMBL/GenBank/DDBJ whole genome shotgun (WGS) entry which is preliminary data.</text>
</comment>
<evidence type="ECO:0000313" key="3">
    <source>
        <dbReference type="Proteomes" id="UP000187203"/>
    </source>
</evidence>
<dbReference type="AlphaFoldDB" id="A0A1R3GZI6"/>
<reference evidence="3" key="1">
    <citation type="submission" date="2013-09" db="EMBL/GenBank/DDBJ databases">
        <title>Corchorus olitorius genome sequencing.</title>
        <authorList>
            <person name="Alam M."/>
            <person name="Haque M.S."/>
            <person name="Islam M.S."/>
            <person name="Emdad E.M."/>
            <person name="Islam M.M."/>
            <person name="Ahmed B."/>
            <person name="Halim A."/>
            <person name="Hossen Q.M.M."/>
            <person name="Hossain M.Z."/>
            <person name="Ahmed R."/>
            <person name="Khan M.M."/>
            <person name="Islam R."/>
            <person name="Rashid M.M."/>
            <person name="Khan S.A."/>
            <person name="Rahman M.S."/>
            <person name="Alam M."/>
            <person name="Yahiya A.S."/>
            <person name="Khan M.S."/>
            <person name="Azam M.S."/>
            <person name="Haque T."/>
            <person name="Lashkar M.Z.H."/>
            <person name="Akhand A.I."/>
            <person name="Morshed G."/>
            <person name="Roy S."/>
            <person name="Uddin K.S."/>
            <person name="Rabeya T."/>
            <person name="Hossain A.S."/>
            <person name="Chowdhury A."/>
            <person name="Snigdha A.R."/>
            <person name="Mortoza M.S."/>
            <person name="Matin S.A."/>
            <person name="Hoque S.M.E."/>
            <person name="Islam M.K."/>
            <person name="Roy D.K."/>
            <person name="Haider R."/>
            <person name="Moosa M.M."/>
            <person name="Elias S.M."/>
            <person name="Hasan A.M."/>
            <person name="Jahan S."/>
            <person name="Shafiuddin M."/>
            <person name="Mahmood N."/>
            <person name="Shommy N.S."/>
        </authorList>
    </citation>
    <scope>NUCLEOTIDE SEQUENCE [LARGE SCALE GENOMIC DNA]</scope>
    <source>
        <strain evidence="3">cv. O-4</strain>
    </source>
</reference>
<dbReference type="EMBL" id="AWUE01021125">
    <property type="protein sequence ID" value="OMO63400.1"/>
    <property type="molecule type" value="Genomic_DNA"/>
</dbReference>
<feature type="transmembrane region" description="Helical" evidence="1">
    <location>
        <begin position="20"/>
        <end position="37"/>
    </location>
</feature>
<keyword evidence="1" id="KW-0812">Transmembrane</keyword>